<reference evidence="1" key="1">
    <citation type="journal article" date="2021" name="PeerJ">
        <title>Extensive microbial diversity within the chicken gut microbiome revealed by metagenomics and culture.</title>
        <authorList>
            <person name="Gilroy R."/>
            <person name="Ravi A."/>
            <person name="Getino M."/>
            <person name="Pursley I."/>
            <person name="Horton D.L."/>
            <person name="Alikhan N.F."/>
            <person name="Baker D."/>
            <person name="Gharbi K."/>
            <person name="Hall N."/>
            <person name="Watson M."/>
            <person name="Adriaenssens E.M."/>
            <person name="Foster-Nyarko E."/>
            <person name="Jarju S."/>
            <person name="Secka A."/>
            <person name="Antonio M."/>
            <person name="Oren A."/>
            <person name="Chaudhuri R.R."/>
            <person name="La Ragione R."/>
            <person name="Hildebrand F."/>
            <person name="Pallen M.J."/>
        </authorList>
    </citation>
    <scope>NUCLEOTIDE SEQUENCE</scope>
    <source>
        <strain evidence="1">ChiBcec2-3848</strain>
    </source>
</reference>
<evidence type="ECO:0000313" key="2">
    <source>
        <dbReference type="Proteomes" id="UP000823886"/>
    </source>
</evidence>
<dbReference type="AlphaFoldDB" id="A0A9D2TBE5"/>
<proteinExistence type="predicted"/>
<dbReference type="EMBL" id="DWVZ01000116">
    <property type="protein sequence ID" value="HJC63699.1"/>
    <property type="molecule type" value="Genomic_DNA"/>
</dbReference>
<accession>A0A9D2TBE5</accession>
<name>A0A9D2TBE5_9FIRM</name>
<comment type="caution">
    <text evidence="1">The sequence shown here is derived from an EMBL/GenBank/DDBJ whole genome shotgun (WGS) entry which is preliminary data.</text>
</comment>
<organism evidence="1 2">
    <name type="scientific">Candidatus Blautia merdavium</name>
    <dbReference type="NCBI Taxonomy" id="2838494"/>
    <lineage>
        <taxon>Bacteria</taxon>
        <taxon>Bacillati</taxon>
        <taxon>Bacillota</taxon>
        <taxon>Clostridia</taxon>
        <taxon>Lachnospirales</taxon>
        <taxon>Lachnospiraceae</taxon>
        <taxon>Blautia</taxon>
    </lineage>
</organism>
<evidence type="ECO:0000313" key="1">
    <source>
        <dbReference type="EMBL" id="HJC63699.1"/>
    </source>
</evidence>
<gene>
    <name evidence="1" type="ORF">H9753_08790</name>
</gene>
<dbReference type="Proteomes" id="UP000823886">
    <property type="component" value="Unassembled WGS sequence"/>
</dbReference>
<protein>
    <submittedName>
        <fullName evidence="1">Uncharacterized protein</fullName>
    </submittedName>
</protein>
<sequence>MKHTLQIRVSKKPVNSGAVSVRNVSVRERFMRFLLGDKVRLTVIVPGSTVEELSIREVAEGGLAHE</sequence>
<reference evidence="1" key="2">
    <citation type="submission" date="2021-04" db="EMBL/GenBank/DDBJ databases">
        <authorList>
            <person name="Gilroy R."/>
        </authorList>
    </citation>
    <scope>NUCLEOTIDE SEQUENCE</scope>
    <source>
        <strain evidence="1">ChiBcec2-3848</strain>
    </source>
</reference>